<proteinExistence type="predicted"/>
<dbReference type="Proteomes" id="UP000185557">
    <property type="component" value="Unassembled WGS sequence"/>
</dbReference>
<evidence type="ECO:0000313" key="2">
    <source>
        <dbReference type="Proteomes" id="UP000185557"/>
    </source>
</evidence>
<dbReference type="AlphaFoldDB" id="A0A1U7J3H2"/>
<comment type="caution">
    <text evidence="1">The sequence shown here is derived from an EMBL/GenBank/DDBJ whole genome shotgun (WGS) entry which is preliminary data.</text>
</comment>
<dbReference type="EMBL" id="MRCG01000011">
    <property type="protein sequence ID" value="OKH46811.1"/>
    <property type="molecule type" value="Genomic_DNA"/>
</dbReference>
<reference evidence="1 2" key="1">
    <citation type="submission" date="2016-11" db="EMBL/GenBank/DDBJ databases">
        <title>Draft Genome Sequences of Nine Cyanobacterial Strains from Diverse Habitats.</title>
        <authorList>
            <person name="Zhu T."/>
            <person name="Hou S."/>
            <person name="Lu X."/>
            <person name="Hess W.R."/>
        </authorList>
    </citation>
    <scope>NUCLEOTIDE SEQUENCE [LARGE SCALE GENOMIC DNA]</scope>
    <source>
        <strain evidence="1 2">NIES-30</strain>
    </source>
</reference>
<dbReference type="OrthoDB" id="532720at2"/>
<gene>
    <name evidence="1" type="ORF">NIES30_14985</name>
</gene>
<keyword evidence="2" id="KW-1185">Reference proteome</keyword>
<sequence length="66" mass="7300">MTPQEFETRYREQIRDILNQLQSAMATSSQLEHTITDIGASVQLLGRDVERYLAEQQSGSGGGSLS</sequence>
<protein>
    <submittedName>
        <fullName evidence="1">Uncharacterized protein</fullName>
    </submittedName>
</protein>
<dbReference type="RefSeq" id="WP_073609237.1">
    <property type="nucleotide sequence ID" value="NZ_MRCG01000011.1"/>
</dbReference>
<accession>A0A1U7J3H2</accession>
<name>A0A1U7J3H2_9CYAN</name>
<evidence type="ECO:0000313" key="1">
    <source>
        <dbReference type="EMBL" id="OKH46811.1"/>
    </source>
</evidence>
<organism evidence="1 2">
    <name type="scientific">Phormidium tenue NIES-30</name>
    <dbReference type="NCBI Taxonomy" id="549789"/>
    <lineage>
        <taxon>Bacteria</taxon>
        <taxon>Bacillati</taxon>
        <taxon>Cyanobacteriota</taxon>
        <taxon>Cyanophyceae</taxon>
        <taxon>Oscillatoriophycideae</taxon>
        <taxon>Oscillatoriales</taxon>
        <taxon>Oscillatoriaceae</taxon>
        <taxon>Phormidium</taxon>
    </lineage>
</organism>